<dbReference type="PANTHER" id="PTHR46558">
    <property type="entry name" value="TRACRIPTIONAL REGULATORY PROTEIN-RELATED-RELATED"/>
    <property type="match status" value="1"/>
</dbReference>
<sequence length="220" mass="23523">MPAKGHLENRGPMDARGAERRELQLEARGKLESGVQANLSVHNISTSGMLIETAEELRVGEQLLVHLPEAGEVSAEVVWSSDRLFGCKFAQAISAGSLAASQLRGDPLAPLGLGATQSKLGGVAFGKRLEQLRKARSMTLSDVAERLGVSKPTVWAWEKGKAKPIEDRFPALARVLGIEQDELLGMASPSGGQEALEEARAMIADAFGVTSDKIRVMIEL</sequence>
<feature type="domain" description="HTH cro/C1-type" evidence="2">
    <location>
        <begin position="129"/>
        <end position="183"/>
    </location>
</feature>
<dbReference type="PROSITE" id="PS50943">
    <property type="entry name" value="HTH_CROC1"/>
    <property type="match status" value="1"/>
</dbReference>
<dbReference type="GO" id="GO:0035438">
    <property type="term" value="F:cyclic-di-GMP binding"/>
    <property type="evidence" value="ECO:0007669"/>
    <property type="project" value="InterPro"/>
</dbReference>
<proteinExistence type="predicted"/>
<protein>
    <submittedName>
        <fullName evidence="3">Helix-turn-helix domain-containing protein</fullName>
    </submittedName>
</protein>
<dbReference type="InterPro" id="IPR010982">
    <property type="entry name" value="Lambda_DNA-bd_dom_sf"/>
</dbReference>
<evidence type="ECO:0000256" key="1">
    <source>
        <dbReference type="ARBA" id="ARBA00023125"/>
    </source>
</evidence>
<dbReference type="Gene3D" id="2.40.10.220">
    <property type="entry name" value="predicted glycosyltransferase like domains"/>
    <property type="match status" value="1"/>
</dbReference>
<dbReference type="Proteomes" id="UP000546031">
    <property type="component" value="Unassembled WGS sequence"/>
</dbReference>
<comment type="caution">
    <text evidence="3">The sequence shown here is derived from an EMBL/GenBank/DDBJ whole genome shotgun (WGS) entry which is preliminary data.</text>
</comment>
<dbReference type="SMART" id="SM00530">
    <property type="entry name" value="HTH_XRE"/>
    <property type="match status" value="1"/>
</dbReference>
<dbReference type="Pfam" id="PF13560">
    <property type="entry name" value="HTH_31"/>
    <property type="match status" value="1"/>
</dbReference>
<dbReference type="InterPro" id="IPR009875">
    <property type="entry name" value="PilZ_domain"/>
</dbReference>
<keyword evidence="4" id="KW-1185">Reference proteome</keyword>
<evidence type="ECO:0000259" key="2">
    <source>
        <dbReference type="PROSITE" id="PS50943"/>
    </source>
</evidence>
<gene>
    <name evidence="3" type="ORF">HUO12_08935</name>
</gene>
<evidence type="ECO:0000313" key="3">
    <source>
        <dbReference type="EMBL" id="NVE95019.1"/>
    </source>
</evidence>
<dbReference type="EMBL" id="JABWTA010000001">
    <property type="protein sequence ID" value="NVE95019.1"/>
    <property type="molecule type" value="Genomic_DNA"/>
</dbReference>
<dbReference type="SUPFAM" id="SSF141371">
    <property type="entry name" value="PilZ domain-like"/>
    <property type="match status" value="1"/>
</dbReference>
<organism evidence="3 4">
    <name type="scientific">Altererythrobacter lutimaris</name>
    <dbReference type="NCBI Taxonomy" id="2743979"/>
    <lineage>
        <taxon>Bacteria</taxon>
        <taxon>Pseudomonadati</taxon>
        <taxon>Pseudomonadota</taxon>
        <taxon>Alphaproteobacteria</taxon>
        <taxon>Sphingomonadales</taxon>
        <taxon>Erythrobacteraceae</taxon>
        <taxon>Altererythrobacter</taxon>
    </lineage>
</organism>
<dbReference type="SUPFAM" id="SSF47413">
    <property type="entry name" value="lambda repressor-like DNA-binding domains"/>
    <property type="match status" value="1"/>
</dbReference>
<accession>A0A850HB91</accession>
<reference evidence="3 4" key="1">
    <citation type="submission" date="2020-06" db="EMBL/GenBank/DDBJ databases">
        <title>Altererythrobacter lutimaris sp. nov., a marine bacterium isolated from a tidal flat.</title>
        <authorList>
            <person name="Kim D."/>
            <person name="Yoo Y."/>
            <person name="Kim J.-J."/>
        </authorList>
    </citation>
    <scope>NUCLEOTIDE SEQUENCE [LARGE SCALE GENOMIC DNA]</scope>
    <source>
        <strain evidence="3 4">JGD-16</strain>
    </source>
</reference>
<dbReference type="PANTHER" id="PTHR46558:SF11">
    <property type="entry name" value="HTH-TYPE TRANSCRIPTIONAL REGULATOR XRE"/>
    <property type="match status" value="1"/>
</dbReference>
<dbReference type="Pfam" id="PF07238">
    <property type="entry name" value="PilZ"/>
    <property type="match status" value="1"/>
</dbReference>
<evidence type="ECO:0000313" key="4">
    <source>
        <dbReference type="Proteomes" id="UP000546031"/>
    </source>
</evidence>
<dbReference type="AlphaFoldDB" id="A0A850HB91"/>
<name>A0A850HB91_9SPHN</name>
<dbReference type="CDD" id="cd00093">
    <property type="entry name" value="HTH_XRE"/>
    <property type="match status" value="1"/>
</dbReference>
<dbReference type="Gene3D" id="1.10.260.40">
    <property type="entry name" value="lambda repressor-like DNA-binding domains"/>
    <property type="match status" value="1"/>
</dbReference>
<dbReference type="RefSeq" id="WP_176273227.1">
    <property type="nucleotide sequence ID" value="NZ_JABWTA010000001.1"/>
</dbReference>
<dbReference type="GO" id="GO:0003677">
    <property type="term" value="F:DNA binding"/>
    <property type="evidence" value="ECO:0007669"/>
    <property type="project" value="UniProtKB-KW"/>
</dbReference>
<dbReference type="InterPro" id="IPR001387">
    <property type="entry name" value="Cro/C1-type_HTH"/>
</dbReference>
<keyword evidence="1" id="KW-0238">DNA-binding</keyword>